<feature type="non-terminal residue" evidence="1">
    <location>
        <position position="86"/>
    </location>
</feature>
<proteinExistence type="predicted"/>
<dbReference type="SUPFAM" id="SSF48726">
    <property type="entry name" value="Immunoglobulin"/>
    <property type="match status" value="1"/>
</dbReference>
<dbReference type="Gene3D" id="2.60.40.10">
    <property type="entry name" value="Immunoglobulins"/>
    <property type="match status" value="1"/>
</dbReference>
<gene>
    <name evidence="1" type="ORF">P5673_027337</name>
</gene>
<reference evidence="1" key="2">
    <citation type="journal article" date="2023" name="Science">
        <title>Genomic signatures of disease resistance in endangered staghorn corals.</title>
        <authorList>
            <person name="Vollmer S.V."/>
            <person name="Selwyn J.D."/>
            <person name="Despard B.A."/>
            <person name="Roesel C.L."/>
        </authorList>
    </citation>
    <scope>NUCLEOTIDE SEQUENCE</scope>
    <source>
        <strain evidence="1">K2</strain>
    </source>
</reference>
<name>A0AAD9UW34_ACRCE</name>
<comment type="caution">
    <text evidence="1">The sequence shown here is derived from an EMBL/GenBank/DDBJ whole genome shotgun (WGS) entry which is preliminary data.</text>
</comment>
<dbReference type="EMBL" id="JARQWQ010000094">
    <property type="protein sequence ID" value="KAK2551735.1"/>
    <property type="molecule type" value="Genomic_DNA"/>
</dbReference>
<reference evidence="1" key="1">
    <citation type="journal article" date="2023" name="G3 (Bethesda)">
        <title>Whole genome assembly and annotation of the endangered Caribbean coral Acropora cervicornis.</title>
        <authorList>
            <person name="Selwyn J.D."/>
            <person name="Vollmer S.V."/>
        </authorList>
    </citation>
    <scope>NUCLEOTIDE SEQUENCE</scope>
    <source>
        <strain evidence="1">K2</strain>
    </source>
</reference>
<dbReference type="AlphaFoldDB" id="A0AAD9UW34"/>
<evidence type="ECO:0000313" key="2">
    <source>
        <dbReference type="Proteomes" id="UP001249851"/>
    </source>
</evidence>
<protein>
    <recommendedName>
        <fullName evidence="3">Immunoglobulin V-set domain-containing protein</fullName>
    </recommendedName>
</protein>
<sequence>FEHLQWTKGDQLLYPSRYGRILLHTTLTKDEDWYSSLTIKDLKASDTSDYTFTVKTGPAITTMTRKSGTIELSWLQHQSAGQSTYP</sequence>
<organism evidence="1 2">
    <name type="scientific">Acropora cervicornis</name>
    <name type="common">Staghorn coral</name>
    <dbReference type="NCBI Taxonomy" id="6130"/>
    <lineage>
        <taxon>Eukaryota</taxon>
        <taxon>Metazoa</taxon>
        <taxon>Cnidaria</taxon>
        <taxon>Anthozoa</taxon>
        <taxon>Hexacorallia</taxon>
        <taxon>Scleractinia</taxon>
        <taxon>Astrocoeniina</taxon>
        <taxon>Acroporidae</taxon>
        <taxon>Acropora</taxon>
    </lineage>
</organism>
<dbReference type="InterPro" id="IPR013783">
    <property type="entry name" value="Ig-like_fold"/>
</dbReference>
<evidence type="ECO:0000313" key="1">
    <source>
        <dbReference type="EMBL" id="KAK2551735.1"/>
    </source>
</evidence>
<dbReference type="Proteomes" id="UP001249851">
    <property type="component" value="Unassembled WGS sequence"/>
</dbReference>
<evidence type="ECO:0008006" key="3">
    <source>
        <dbReference type="Google" id="ProtNLM"/>
    </source>
</evidence>
<accession>A0AAD9UW34</accession>
<dbReference type="InterPro" id="IPR036179">
    <property type="entry name" value="Ig-like_dom_sf"/>
</dbReference>
<keyword evidence="2" id="KW-1185">Reference proteome</keyword>